<dbReference type="GO" id="GO:0016020">
    <property type="term" value="C:membrane"/>
    <property type="evidence" value="ECO:0007669"/>
    <property type="project" value="InterPro"/>
</dbReference>
<dbReference type="SUPFAM" id="SSF111369">
    <property type="entry name" value="HlyD-like secretion proteins"/>
    <property type="match status" value="2"/>
</dbReference>
<evidence type="ECO:0000313" key="6">
    <source>
        <dbReference type="EMBL" id="CAA7599602.1"/>
    </source>
</evidence>
<dbReference type="GO" id="GO:0030313">
    <property type="term" value="C:cell envelope"/>
    <property type="evidence" value="ECO:0007669"/>
    <property type="project" value="UniProtKB-SubCell"/>
</dbReference>
<dbReference type="Gene3D" id="2.40.30.170">
    <property type="match status" value="1"/>
</dbReference>
<keyword evidence="3 4" id="KW-0175">Coiled coil</keyword>
<evidence type="ECO:0000256" key="3">
    <source>
        <dbReference type="ARBA" id="ARBA00023054"/>
    </source>
</evidence>
<dbReference type="AlphaFoldDB" id="A0A8S0WDV8"/>
<dbReference type="EMBL" id="LR746496">
    <property type="protein sequence ID" value="CAA7599602.1"/>
    <property type="molecule type" value="Genomic_DNA"/>
</dbReference>
<dbReference type="NCBIfam" id="TIGR01730">
    <property type="entry name" value="RND_mfp"/>
    <property type="match status" value="1"/>
</dbReference>
<dbReference type="Gene3D" id="2.40.50.100">
    <property type="match status" value="1"/>
</dbReference>
<dbReference type="Proteomes" id="UP000836597">
    <property type="component" value="Chromosome"/>
</dbReference>
<dbReference type="KEGG" id="aacx:DEACI_0228"/>
<dbReference type="Gene3D" id="2.40.420.20">
    <property type="match status" value="1"/>
</dbReference>
<feature type="chain" id="PRO_5035855502" evidence="5">
    <location>
        <begin position="25"/>
        <end position="595"/>
    </location>
</feature>
<keyword evidence="5" id="KW-0732">Signal</keyword>
<feature type="signal peptide" evidence="5">
    <location>
        <begin position="1"/>
        <end position="24"/>
    </location>
</feature>
<dbReference type="InterPro" id="IPR006143">
    <property type="entry name" value="RND_pump_MFP"/>
</dbReference>
<dbReference type="PANTHER" id="PTHR32347">
    <property type="entry name" value="EFFLUX SYSTEM COMPONENT YKNX-RELATED"/>
    <property type="match status" value="1"/>
</dbReference>
<dbReference type="GO" id="GO:0022857">
    <property type="term" value="F:transmembrane transporter activity"/>
    <property type="evidence" value="ECO:0007669"/>
    <property type="project" value="InterPro"/>
</dbReference>
<feature type="coiled-coil region" evidence="4">
    <location>
        <begin position="280"/>
        <end position="307"/>
    </location>
</feature>
<evidence type="ECO:0000256" key="5">
    <source>
        <dbReference type="SAM" id="SignalP"/>
    </source>
</evidence>
<name>A0A8S0WDV8_9FIRM</name>
<sequence>MKARWTAGLAVGALFLGLVSGCGAAGTAGALPEKVSVEAAQQVAMPVGDTFLGVVTPFVQTSVAPAISGILQTVNVRPGDKITAGQVLATLNTDQLQAQANQAATGVQVAQAQRAAAGEQTGLTVQNAQAALKTAQAGLNSAQTQGKNQVGAAQKALAAAEANLSKAQTGTQNGVTQAQDGLAQAQDGVNQAQSAVAAAQARLTAAQSLTASDLQIAQENVTKAQDAMNTAQTALQHAQQAAHSSTDPGLLAAQAAYDQAAIGYQGALGALQAAQADKSVSVAQAAYNQAQSALQAAQSQVQTAQSALAAAQSGKDVQVAQAAVNQAQQALSAAEAGAASAVKSAEAQVGQAQTAYQTALNNPALQVNDAQIQAAQASLQTIQTNIDKGQIKSPIGGYVQAVNAQVGQAVGPQGGFIVISSMNPLQATVDVPEAQISQVKVGAEMDIYVAATGKTYPGTVSAIHPALDTGNAVLDNGNSNYPVDVLIKQPAAGLLSGMRVEAHEVNPAQKVVLVPANSVLNIRNDQGEVFVVQNGTARSVTVKLGQLTNLESAGGADYPVMSGLKDGDQVVIQGQNHLLNGDKVVITTPVAASHG</sequence>
<organism evidence="6">
    <name type="scientific">Acididesulfobacillus acetoxydans</name>
    <dbReference type="NCBI Taxonomy" id="1561005"/>
    <lineage>
        <taxon>Bacteria</taxon>
        <taxon>Bacillati</taxon>
        <taxon>Bacillota</taxon>
        <taxon>Clostridia</taxon>
        <taxon>Eubacteriales</taxon>
        <taxon>Peptococcaceae</taxon>
        <taxon>Acididesulfobacillus</taxon>
    </lineage>
</organism>
<dbReference type="PROSITE" id="PS51257">
    <property type="entry name" value="PROKAR_LIPOPROTEIN"/>
    <property type="match status" value="1"/>
</dbReference>
<reference evidence="6" key="1">
    <citation type="submission" date="2020-01" db="EMBL/GenBank/DDBJ databases">
        <authorList>
            <person name="Hornung B."/>
        </authorList>
    </citation>
    <scope>NUCLEOTIDE SEQUENCE</scope>
    <source>
        <strain evidence="6">PacBioINE</strain>
    </source>
</reference>
<dbReference type="PANTHER" id="PTHR32347:SF14">
    <property type="entry name" value="EFFLUX SYSTEM COMPONENT YKNX-RELATED"/>
    <property type="match status" value="1"/>
</dbReference>
<comment type="subcellular location">
    <subcellularLocation>
        <location evidence="1">Cell envelope</location>
    </subcellularLocation>
</comment>
<evidence type="ECO:0000256" key="4">
    <source>
        <dbReference type="SAM" id="Coils"/>
    </source>
</evidence>
<dbReference type="InterPro" id="IPR050465">
    <property type="entry name" value="UPF0194_transport"/>
</dbReference>
<evidence type="ECO:0000256" key="1">
    <source>
        <dbReference type="ARBA" id="ARBA00004196"/>
    </source>
</evidence>
<comment type="similarity">
    <text evidence="2">Belongs to the membrane fusion protein (MFP) (TC 8.A.1) family.</text>
</comment>
<accession>A0A8S0WDV8</accession>
<evidence type="ECO:0000256" key="2">
    <source>
        <dbReference type="ARBA" id="ARBA00009477"/>
    </source>
</evidence>
<dbReference type="RefSeq" id="WP_240983384.1">
    <property type="nucleotide sequence ID" value="NZ_LR746496.1"/>
</dbReference>
<feature type="coiled-coil region" evidence="4">
    <location>
        <begin position="182"/>
        <end position="241"/>
    </location>
</feature>
<protein>
    <submittedName>
        <fullName evidence="6">Efflux transporter, RND family, MFP subunit</fullName>
    </submittedName>
</protein>
<proteinExistence type="inferred from homology"/>
<gene>
    <name evidence="6" type="ORF">DEACI_0228</name>
</gene>